<feature type="transmembrane region" description="Helical" evidence="7">
    <location>
        <begin position="302"/>
        <end position="320"/>
    </location>
</feature>
<reference evidence="8 9" key="1">
    <citation type="journal article" date="2021" name="G3 (Bethesda)">
        <title>Improved contiguity of the threespine stickleback genome using long-read sequencing.</title>
        <authorList>
            <person name="Nath S."/>
            <person name="Shaw D.E."/>
            <person name="White M.A."/>
        </authorList>
    </citation>
    <scope>NUCLEOTIDE SEQUENCE [LARGE SCALE GENOMIC DNA]</scope>
    <source>
        <strain evidence="8 9">Lake Benthic</strain>
    </source>
</reference>
<dbReference type="PANTHER" id="PTHR16024:SF13">
    <property type="entry name" value="XK-RELATED PROTEIN 9"/>
    <property type="match status" value="1"/>
</dbReference>
<reference evidence="8" key="2">
    <citation type="submission" date="2025-08" db="UniProtKB">
        <authorList>
            <consortium name="Ensembl"/>
        </authorList>
    </citation>
    <scope>IDENTIFICATION</scope>
</reference>
<dbReference type="Proteomes" id="UP000007635">
    <property type="component" value="Chromosome XXI"/>
</dbReference>
<feature type="transmembrane region" description="Helical" evidence="7">
    <location>
        <begin position="45"/>
        <end position="68"/>
    </location>
</feature>
<dbReference type="GeneTree" id="ENSGT01140000282565"/>
<evidence type="ECO:0000256" key="2">
    <source>
        <dbReference type="ARBA" id="ARBA00008789"/>
    </source>
</evidence>
<feature type="transmembrane region" description="Helical" evidence="7">
    <location>
        <begin position="233"/>
        <end position="253"/>
    </location>
</feature>
<keyword evidence="6 7" id="KW-0472">Membrane</keyword>
<name>A0AAQ4RDN5_GASAC</name>
<reference evidence="8" key="3">
    <citation type="submission" date="2025-09" db="UniProtKB">
        <authorList>
            <consortium name="Ensembl"/>
        </authorList>
    </citation>
    <scope>IDENTIFICATION</scope>
</reference>
<dbReference type="KEGG" id="gat:120811819"/>
<protein>
    <recommendedName>
        <fullName evidence="7">XK-related protein</fullName>
    </recommendedName>
</protein>
<evidence type="ECO:0000256" key="4">
    <source>
        <dbReference type="ARBA" id="ARBA00022692"/>
    </source>
</evidence>
<dbReference type="Pfam" id="PF09815">
    <property type="entry name" value="XK-related"/>
    <property type="match status" value="1"/>
</dbReference>
<dbReference type="GO" id="GO:0005886">
    <property type="term" value="C:plasma membrane"/>
    <property type="evidence" value="ECO:0007669"/>
    <property type="project" value="UniProtKB-SubCell"/>
</dbReference>
<dbReference type="Ensembl" id="ENSGACT00000087643.1">
    <property type="protein sequence ID" value="ENSGACP00000061655.1"/>
    <property type="gene ID" value="ENSGACG00000037271.1"/>
</dbReference>
<feature type="transmembrane region" description="Helical" evidence="7">
    <location>
        <begin position="332"/>
        <end position="354"/>
    </location>
</feature>
<accession>A0AAQ4RDN5</accession>
<sequence length="390" mass="43712">MEPVDIQYTKLRWCLTIAGLLLYVGDIGTDIGLAVRYFQKGDSVWAGLTLAFALAGLLVTQIFSYAWYEDDRNDPVMSAVGKPTVSGLSKGRLAVLHLSGMGIFSRYYLLLKKGFKVLWTSPHSNAAAERNDADHCLFCMATDLSMLKLFETFLESVPQLLLQLYILLAHGGSSVLQYLSMAFSFFNIAWSLVDYRRCLRRSLPRIAAMPSGLPTAIYLLYKFCTITSHILSYTLLLALSPYSSIGLTVLWLLGTTWTHVLQTDFCSSPKLEPLYRAVIGVILTFTFFNVKGQDAMVPMTIYYLFYFFVNVTAPLLLGLLKPEWQTDPFLLTVSGVIFGGSVLGLCFLVLYYGFLHPKETQRQADEVDGVDVVVKPTRATRRRNNFLQPG</sequence>
<feature type="transmembrane region" description="Helical" evidence="7">
    <location>
        <begin position="20"/>
        <end position="38"/>
    </location>
</feature>
<evidence type="ECO:0000313" key="9">
    <source>
        <dbReference type="Proteomes" id="UP000007635"/>
    </source>
</evidence>
<evidence type="ECO:0000256" key="5">
    <source>
        <dbReference type="ARBA" id="ARBA00022989"/>
    </source>
</evidence>
<keyword evidence="4 7" id="KW-0812">Transmembrane</keyword>
<keyword evidence="9" id="KW-1185">Reference proteome</keyword>
<comment type="similarity">
    <text evidence="2 7">Belongs to the XK family.</text>
</comment>
<evidence type="ECO:0000256" key="6">
    <source>
        <dbReference type="ARBA" id="ARBA00023136"/>
    </source>
</evidence>
<dbReference type="PANTHER" id="PTHR16024">
    <property type="entry name" value="XK-RELATED PROTEIN"/>
    <property type="match status" value="1"/>
</dbReference>
<evidence type="ECO:0000313" key="8">
    <source>
        <dbReference type="Ensembl" id="ENSGACP00000061655.1"/>
    </source>
</evidence>
<dbReference type="GeneID" id="120811819"/>
<feature type="transmembrane region" description="Helical" evidence="7">
    <location>
        <begin position="273"/>
        <end position="290"/>
    </location>
</feature>
<keyword evidence="5 7" id="KW-1133">Transmembrane helix</keyword>
<dbReference type="InterPro" id="IPR050895">
    <property type="entry name" value="XK-related_scramblase"/>
</dbReference>
<feature type="transmembrane region" description="Helical" evidence="7">
    <location>
        <begin position="164"/>
        <end position="190"/>
    </location>
</feature>
<dbReference type="AlphaFoldDB" id="A0AAQ4RDN5"/>
<dbReference type="CTD" id="389668"/>
<evidence type="ECO:0000256" key="1">
    <source>
        <dbReference type="ARBA" id="ARBA00004651"/>
    </source>
</evidence>
<evidence type="ECO:0000256" key="3">
    <source>
        <dbReference type="ARBA" id="ARBA00022475"/>
    </source>
</evidence>
<feature type="transmembrane region" description="Helical" evidence="7">
    <location>
        <begin position="93"/>
        <end position="111"/>
    </location>
</feature>
<dbReference type="RefSeq" id="XP_040023407.1">
    <property type="nucleotide sequence ID" value="XM_040167473.1"/>
</dbReference>
<dbReference type="InterPro" id="IPR018629">
    <property type="entry name" value="XK-rel"/>
</dbReference>
<proteinExistence type="inferred from homology"/>
<organism evidence="8 9">
    <name type="scientific">Gasterosteus aculeatus aculeatus</name>
    <name type="common">three-spined stickleback</name>
    <dbReference type="NCBI Taxonomy" id="481459"/>
    <lineage>
        <taxon>Eukaryota</taxon>
        <taxon>Metazoa</taxon>
        <taxon>Chordata</taxon>
        <taxon>Craniata</taxon>
        <taxon>Vertebrata</taxon>
        <taxon>Euteleostomi</taxon>
        <taxon>Actinopterygii</taxon>
        <taxon>Neopterygii</taxon>
        <taxon>Teleostei</taxon>
        <taxon>Neoteleostei</taxon>
        <taxon>Acanthomorphata</taxon>
        <taxon>Eupercaria</taxon>
        <taxon>Perciformes</taxon>
        <taxon>Cottioidei</taxon>
        <taxon>Gasterosteales</taxon>
        <taxon>Gasterosteidae</taxon>
        <taxon>Gasterosteus</taxon>
    </lineage>
</organism>
<comment type="subcellular location">
    <subcellularLocation>
        <location evidence="1">Cell membrane</location>
        <topology evidence="1">Multi-pass membrane protein</topology>
    </subcellularLocation>
    <subcellularLocation>
        <location evidence="7">Membrane</location>
        <topology evidence="7">Multi-pass membrane protein</topology>
    </subcellularLocation>
</comment>
<evidence type="ECO:0000256" key="7">
    <source>
        <dbReference type="RuleBase" id="RU910716"/>
    </source>
</evidence>
<keyword evidence="3" id="KW-1003">Cell membrane</keyword>
<dbReference type="RefSeq" id="XP_040023406.1">
    <property type="nucleotide sequence ID" value="XM_040167472.1"/>
</dbReference>